<feature type="chain" id="PRO_5042586377" evidence="1">
    <location>
        <begin position="25"/>
        <end position="91"/>
    </location>
</feature>
<sequence>METASNTAIGILLLMLLISVDINAKPWPQRIHPKHDITTLDPSKAVCTTETASLCQKCAKETKSDVVYPWCCTNHEGARTWCENYLYFGLQ</sequence>
<dbReference type="Proteomes" id="UP000694920">
    <property type="component" value="Unplaced"/>
</dbReference>
<keyword evidence="1" id="KW-0732">Signal</keyword>
<evidence type="ECO:0000313" key="2">
    <source>
        <dbReference type="Proteomes" id="UP000694920"/>
    </source>
</evidence>
<dbReference type="KEGG" id="ccin:107269798"/>
<dbReference type="PANTHER" id="PTHR39945">
    <property type="entry name" value="FI14129P"/>
    <property type="match status" value="1"/>
</dbReference>
<proteinExistence type="predicted"/>
<dbReference type="GeneID" id="107269798"/>
<name>A0AAJ7C2B7_CEPCN</name>
<keyword evidence="2" id="KW-1185">Reference proteome</keyword>
<dbReference type="AlphaFoldDB" id="A0AAJ7C2B7"/>
<evidence type="ECO:0000256" key="1">
    <source>
        <dbReference type="SAM" id="SignalP"/>
    </source>
</evidence>
<dbReference type="RefSeq" id="XP_015599542.1">
    <property type="nucleotide sequence ID" value="XM_015744056.2"/>
</dbReference>
<protein>
    <submittedName>
        <fullName evidence="3">Uncharacterized protein LOC107269798</fullName>
    </submittedName>
</protein>
<feature type="signal peptide" evidence="1">
    <location>
        <begin position="1"/>
        <end position="24"/>
    </location>
</feature>
<dbReference type="PANTHER" id="PTHR39945:SF1">
    <property type="entry name" value="FI14129P"/>
    <property type="match status" value="1"/>
</dbReference>
<reference evidence="3" key="1">
    <citation type="submission" date="2025-08" db="UniProtKB">
        <authorList>
            <consortium name="RefSeq"/>
        </authorList>
    </citation>
    <scope>IDENTIFICATION</scope>
</reference>
<gene>
    <name evidence="3" type="primary">LOC107269798</name>
</gene>
<evidence type="ECO:0000313" key="3">
    <source>
        <dbReference type="RefSeq" id="XP_015599542.1"/>
    </source>
</evidence>
<organism evidence="2 3">
    <name type="scientific">Cephus cinctus</name>
    <name type="common">Wheat stem sawfly</name>
    <dbReference type="NCBI Taxonomy" id="211228"/>
    <lineage>
        <taxon>Eukaryota</taxon>
        <taxon>Metazoa</taxon>
        <taxon>Ecdysozoa</taxon>
        <taxon>Arthropoda</taxon>
        <taxon>Hexapoda</taxon>
        <taxon>Insecta</taxon>
        <taxon>Pterygota</taxon>
        <taxon>Neoptera</taxon>
        <taxon>Endopterygota</taxon>
        <taxon>Hymenoptera</taxon>
        <taxon>Cephoidea</taxon>
        <taxon>Cephidae</taxon>
        <taxon>Cephus</taxon>
    </lineage>
</organism>
<accession>A0AAJ7C2B7</accession>